<feature type="region of interest" description="Disordered" evidence="1">
    <location>
        <begin position="104"/>
        <end position="145"/>
    </location>
</feature>
<dbReference type="EMBL" id="JAACJL010000058">
    <property type="protein sequence ID" value="KAF4610510.1"/>
    <property type="molecule type" value="Genomic_DNA"/>
</dbReference>
<gene>
    <name evidence="2" type="ORF">D9613_006774</name>
</gene>
<name>A0A8H4QGS5_9AGAR</name>
<dbReference type="AlphaFoldDB" id="A0A8H4QGS5"/>
<organism evidence="2 3">
    <name type="scientific">Agrocybe pediades</name>
    <dbReference type="NCBI Taxonomy" id="84607"/>
    <lineage>
        <taxon>Eukaryota</taxon>
        <taxon>Fungi</taxon>
        <taxon>Dikarya</taxon>
        <taxon>Basidiomycota</taxon>
        <taxon>Agaricomycotina</taxon>
        <taxon>Agaricomycetes</taxon>
        <taxon>Agaricomycetidae</taxon>
        <taxon>Agaricales</taxon>
        <taxon>Agaricineae</taxon>
        <taxon>Strophariaceae</taxon>
        <taxon>Agrocybe</taxon>
    </lineage>
</organism>
<evidence type="ECO:0000313" key="2">
    <source>
        <dbReference type="EMBL" id="KAF4610510.1"/>
    </source>
</evidence>
<evidence type="ECO:0000256" key="1">
    <source>
        <dbReference type="SAM" id="MobiDB-lite"/>
    </source>
</evidence>
<evidence type="ECO:0000313" key="3">
    <source>
        <dbReference type="Proteomes" id="UP000521872"/>
    </source>
</evidence>
<accession>A0A8H4QGS5</accession>
<reference evidence="2 3" key="1">
    <citation type="submission" date="2019-12" db="EMBL/GenBank/DDBJ databases">
        <authorList>
            <person name="Floudas D."/>
            <person name="Bentzer J."/>
            <person name="Ahren D."/>
            <person name="Johansson T."/>
            <person name="Persson P."/>
            <person name="Tunlid A."/>
        </authorList>
    </citation>
    <scope>NUCLEOTIDE SEQUENCE [LARGE SCALE GENOMIC DNA]</scope>
    <source>
        <strain evidence="2 3">CBS 102.39</strain>
    </source>
</reference>
<protein>
    <submittedName>
        <fullName evidence="2">Uncharacterized protein</fullName>
    </submittedName>
</protein>
<feature type="region of interest" description="Disordered" evidence="1">
    <location>
        <begin position="1"/>
        <end position="91"/>
    </location>
</feature>
<feature type="compositionally biased region" description="Polar residues" evidence="1">
    <location>
        <begin position="59"/>
        <end position="75"/>
    </location>
</feature>
<keyword evidence="3" id="KW-1185">Reference proteome</keyword>
<feature type="compositionally biased region" description="Low complexity" evidence="1">
    <location>
        <begin position="118"/>
        <end position="128"/>
    </location>
</feature>
<comment type="caution">
    <text evidence="2">The sequence shown here is derived from an EMBL/GenBank/DDBJ whole genome shotgun (WGS) entry which is preliminary data.</text>
</comment>
<sequence>MSFSPSSSSSSESYSPKSPSSLQNFDPFAVHPFTNCSHVGQNSPSYNGGNKYANVHPANYNSQFNTTAPQTPSLATPSNPPRSPTTSYGCQPSQTAIFEQFRKETSTPDLDAVLRSNKSPAKPASSSSGTYTPSKPIPIAQPRKI</sequence>
<proteinExistence type="predicted"/>
<feature type="compositionally biased region" description="Polar residues" evidence="1">
    <location>
        <begin position="34"/>
        <end position="48"/>
    </location>
</feature>
<feature type="compositionally biased region" description="Low complexity" evidence="1">
    <location>
        <begin position="1"/>
        <end position="21"/>
    </location>
</feature>
<dbReference type="Proteomes" id="UP000521872">
    <property type="component" value="Unassembled WGS sequence"/>
</dbReference>